<feature type="compositionally biased region" description="Basic and acidic residues" evidence="10">
    <location>
        <begin position="541"/>
        <end position="553"/>
    </location>
</feature>
<keyword evidence="3 8" id="KW-0312">Gluconeogenesis</keyword>
<evidence type="ECO:0000256" key="2">
    <source>
        <dbReference type="ARBA" id="ARBA00006604"/>
    </source>
</evidence>
<dbReference type="SUPFAM" id="SSF53697">
    <property type="entry name" value="SIS domain"/>
    <property type="match status" value="1"/>
</dbReference>
<dbReference type="PROSITE" id="PS00174">
    <property type="entry name" value="P_GLUCOSE_ISOMERASE_2"/>
    <property type="match status" value="1"/>
</dbReference>
<keyword evidence="12" id="KW-1185">Reference proteome</keyword>
<dbReference type="CDD" id="cd05016">
    <property type="entry name" value="SIS_PGI_2"/>
    <property type="match status" value="1"/>
</dbReference>
<dbReference type="GO" id="GO:0006094">
    <property type="term" value="P:gluconeogenesis"/>
    <property type="evidence" value="ECO:0007669"/>
    <property type="project" value="UniProtKB-UniRule"/>
</dbReference>
<dbReference type="PANTHER" id="PTHR11469">
    <property type="entry name" value="GLUCOSE-6-PHOSPHATE ISOMERASE"/>
    <property type="match status" value="1"/>
</dbReference>
<gene>
    <name evidence="8 11" type="primary">pgi</name>
    <name evidence="11" type="ORF">MPSYJ_19730</name>
</gene>
<dbReference type="GO" id="GO:0004347">
    <property type="term" value="F:glucose-6-phosphate isomerase activity"/>
    <property type="evidence" value="ECO:0007669"/>
    <property type="project" value="UniProtKB-UniRule"/>
</dbReference>
<organism evidence="11 12">
    <name type="scientific">Mycolicibacterium psychrotolerans</name>
    <dbReference type="NCBI Taxonomy" id="216929"/>
    <lineage>
        <taxon>Bacteria</taxon>
        <taxon>Bacillati</taxon>
        <taxon>Actinomycetota</taxon>
        <taxon>Actinomycetes</taxon>
        <taxon>Mycobacteriales</taxon>
        <taxon>Mycobacteriaceae</taxon>
        <taxon>Mycolicibacterium</taxon>
    </lineage>
</organism>
<dbReference type="Proteomes" id="UP000466514">
    <property type="component" value="Chromosome"/>
</dbReference>
<evidence type="ECO:0000256" key="7">
    <source>
        <dbReference type="ARBA" id="ARBA00029321"/>
    </source>
</evidence>
<keyword evidence="4 8" id="KW-0963">Cytoplasm</keyword>
<dbReference type="Gene3D" id="3.40.50.10490">
    <property type="entry name" value="Glucose-6-phosphate isomerase like protein, domain 1"/>
    <property type="match status" value="2"/>
</dbReference>
<dbReference type="NCBIfam" id="NF001211">
    <property type="entry name" value="PRK00179.1"/>
    <property type="match status" value="1"/>
</dbReference>
<evidence type="ECO:0000256" key="10">
    <source>
        <dbReference type="SAM" id="MobiDB-lite"/>
    </source>
</evidence>
<dbReference type="Pfam" id="PF00342">
    <property type="entry name" value="PGI"/>
    <property type="match status" value="1"/>
</dbReference>
<dbReference type="InterPro" id="IPR023096">
    <property type="entry name" value="G6P_Isomerase_C"/>
</dbReference>
<dbReference type="InterPro" id="IPR018189">
    <property type="entry name" value="Phosphoglucose_isomerase_CS"/>
</dbReference>
<dbReference type="GO" id="GO:0006096">
    <property type="term" value="P:glycolytic process"/>
    <property type="evidence" value="ECO:0007669"/>
    <property type="project" value="UniProtKB-UniRule"/>
</dbReference>
<dbReference type="HAMAP" id="MF_00473">
    <property type="entry name" value="G6P_isomerase"/>
    <property type="match status" value="1"/>
</dbReference>
<dbReference type="EC" id="5.3.1.9" evidence="8"/>
<evidence type="ECO:0000256" key="9">
    <source>
        <dbReference type="RuleBase" id="RU000612"/>
    </source>
</evidence>
<dbReference type="InterPro" id="IPR035476">
    <property type="entry name" value="SIS_PGI_1"/>
</dbReference>
<comment type="subcellular location">
    <subcellularLocation>
        <location evidence="8">Cytoplasm</location>
    </subcellularLocation>
</comment>
<protein>
    <recommendedName>
        <fullName evidence="8">Glucose-6-phosphate isomerase</fullName>
        <shortName evidence="8">GPI</shortName>
        <ecNumber evidence="8">5.3.1.9</ecNumber>
    </recommendedName>
    <alternativeName>
        <fullName evidence="8">Phosphoglucose isomerase</fullName>
        <shortName evidence="8">PGI</shortName>
    </alternativeName>
    <alternativeName>
        <fullName evidence="8">Phosphohexose isomerase</fullName>
        <shortName evidence="8">PHI</shortName>
    </alternativeName>
</protein>
<dbReference type="InterPro" id="IPR001672">
    <property type="entry name" value="G6P_Isomerase"/>
</dbReference>
<evidence type="ECO:0000256" key="4">
    <source>
        <dbReference type="ARBA" id="ARBA00022490"/>
    </source>
</evidence>
<dbReference type="UniPathway" id="UPA00109">
    <property type="reaction ID" value="UER00181"/>
</dbReference>
<feature type="active site" evidence="8">
    <location>
        <position position="388"/>
    </location>
</feature>
<reference evidence="11 12" key="1">
    <citation type="journal article" date="2019" name="Emerg. Microbes Infect.">
        <title>Comprehensive subspecies identification of 175 nontuberculous mycobacteria species based on 7547 genomic profiles.</title>
        <authorList>
            <person name="Matsumoto Y."/>
            <person name="Kinjo T."/>
            <person name="Motooka D."/>
            <person name="Nabeya D."/>
            <person name="Jung N."/>
            <person name="Uechi K."/>
            <person name="Horii T."/>
            <person name="Iida T."/>
            <person name="Fujita J."/>
            <person name="Nakamura S."/>
        </authorList>
    </citation>
    <scope>NUCLEOTIDE SEQUENCE [LARGE SCALE GENOMIC DNA]</scope>
    <source>
        <strain evidence="11 12">JCM 13323</strain>
    </source>
</reference>
<comment type="pathway">
    <text evidence="8">Carbohydrate biosynthesis; gluconeogenesis.</text>
</comment>
<comment type="similarity">
    <text evidence="2 8 9">Belongs to the GPI family.</text>
</comment>
<evidence type="ECO:0000256" key="8">
    <source>
        <dbReference type="HAMAP-Rule" id="MF_00473"/>
    </source>
</evidence>
<evidence type="ECO:0000256" key="3">
    <source>
        <dbReference type="ARBA" id="ARBA00022432"/>
    </source>
</evidence>
<comment type="pathway">
    <text evidence="1 8 9">Carbohydrate degradation; glycolysis; D-glyceraldehyde 3-phosphate and glycerone phosphate from D-glucose: step 2/4.</text>
</comment>
<proteinExistence type="inferred from homology"/>
<dbReference type="UniPathway" id="UPA00138"/>
<name>A0A7I7M9N5_9MYCO</name>
<accession>A0A7I7M9N5</accession>
<dbReference type="GO" id="GO:0097367">
    <property type="term" value="F:carbohydrate derivative binding"/>
    <property type="evidence" value="ECO:0007669"/>
    <property type="project" value="InterPro"/>
</dbReference>
<evidence type="ECO:0000256" key="5">
    <source>
        <dbReference type="ARBA" id="ARBA00023152"/>
    </source>
</evidence>
<dbReference type="InterPro" id="IPR035482">
    <property type="entry name" value="SIS_PGI_2"/>
</dbReference>
<dbReference type="PRINTS" id="PR00662">
    <property type="entry name" value="G6PISOMERASE"/>
</dbReference>
<dbReference type="KEGG" id="mpsc:MPSYJ_19730"/>
<evidence type="ECO:0000313" key="11">
    <source>
        <dbReference type="EMBL" id="BBX68512.1"/>
    </source>
</evidence>
<dbReference type="PROSITE" id="PS00765">
    <property type="entry name" value="P_GLUCOSE_ISOMERASE_1"/>
    <property type="match status" value="1"/>
</dbReference>
<feature type="active site" description="Proton donor" evidence="8">
    <location>
        <position position="357"/>
    </location>
</feature>
<dbReference type="GO" id="GO:0048029">
    <property type="term" value="F:monosaccharide binding"/>
    <property type="evidence" value="ECO:0007669"/>
    <property type="project" value="TreeGrafter"/>
</dbReference>
<feature type="region of interest" description="Disordered" evidence="10">
    <location>
        <begin position="525"/>
        <end position="553"/>
    </location>
</feature>
<dbReference type="CDD" id="cd05015">
    <property type="entry name" value="SIS_PGI_1"/>
    <property type="match status" value="1"/>
</dbReference>
<dbReference type="FunFam" id="3.40.50.10490:FF:000018">
    <property type="entry name" value="Glucose-6-phosphate isomerase"/>
    <property type="match status" value="1"/>
</dbReference>
<keyword evidence="6 8" id="KW-0413">Isomerase</keyword>
<feature type="active site" evidence="8">
    <location>
        <position position="514"/>
    </location>
</feature>
<evidence type="ECO:0000256" key="1">
    <source>
        <dbReference type="ARBA" id="ARBA00004926"/>
    </source>
</evidence>
<evidence type="ECO:0000313" key="12">
    <source>
        <dbReference type="Proteomes" id="UP000466514"/>
    </source>
</evidence>
<dbReference type="GO" id="GO:0051156">
    <property type="term" value="P:glucose 6-phosphate metabolic process"/>
    <property type="evidence" value="ECO:0007669"/>
    <property type="project" value="TreeGrafter"/>
</dbReference>
<comment type="catalytic activity">
    <reaction evidence="7 8 9">
        <text>alpha-D-glucose 6-phosphate = beta-D-fructose 6-phosphate</text>
        <dbReference type="Rhea" id="RHEA:11816"/>
        <dbReference type="ChEBI" id="CHEBI:57634"/>
        <dbReference type="ChEBI" id="CHEBI:58225"/>
        <dbReference type="EC" id="5.3.1.9"/>
    </reaction>
</comment>
<dbReference type="AlphaFoldDB" id="A0A7I7M9N5"/>
<comment type="function">
    <text evidence="8">Catalyzes the reversible isomerization of glucose-6-phosphate to fructose-6-phosphate.</text>
</comment>
<keyword evidence="5 8" id="KW-0324">Glycolysis</keyword>
<dbReference type="PROSITE" id="PS51463">
    <property type="entry name" value="P_GLUCOSE_ISOMERASE_3"/>
    <property type="match status" value="1"/>
</dbReference>
<dbReference type="EMBL" id="AP022574">
    <property type="protein sequence ID" value="BBX68512.1"/>
    <property type="molecule type" value="Genomic_DNA"/>
</dbReference>
<dbReference type="GO" id="GO:0005829">
    <property type="term" value="C:cytosol"/>
    <property type="evidence" value="ECO:0007669"/>
    <property type="project" value="TreeGrafter"/>
</dbReference>
<evidence type="ECO:0000256" key="6">
    <source>
        <dbReference type="ARBA" id="ARBA00023235"/>
    </source>
</evidence>
<dbReference type="RefSeq" id="WP_163721916.1">
    <property type="nucleotide sequence ID" value="NZ_AP022574.1"/>
</dbReference>
<dbReference type="InterPro" id="IPR046348">
    <property type="entry name" value="SIS_dom_sf"/>
</dbReference>
<dbReference type="PANTHER" id="PTHR11469:SF1">
    <property type="entry name" value="GLUCOSE-6-PHOSPHATE ISOMERASE"/>
    <property type="match status" value="1"/>
</dbReference>
<dbReference type="Gene3D" id="1.10.1390.10">
    <property type="match status" value="1"/>
</dbReference>
<sequence length="553" mass="59835">MGSDITATPAWQALSRHHEEIGDTDLRALFAQDPDRGTELALTVGDLYIDYSKHRVTRETLTLLLDLARAAGLPERRDAMFSGEHINTSEDRAVLHTALRLPRAATLSVDGQDVVTDVHEVLDRMGDFTDRLRSGEWRGATGERITTVVNIGIGGSDLGPVMVYQALRHYADAGVSARFVSNVDPADLVAKLDGLDPAATLFVVASKTFSTLETLTNATAARRWLVDGLGDSAGQEAVSKHFVAVSTNAKLVDDFGIDTENMFGFWDWVGGRYSVDSAIGLAVMAAIGKERFAEFLAGFHLVDEHFRTAPLEANAPVLLGMIGLWYNNFFGAETRAVLPYSNDLSRFAAYLQQLTMESNGKSVRADGTPVASGTGEIFWGEPGTNGQHAFYQLLHQGTRLIPADFIGFSEPTDDLPTADGTGSMHDLLMSNFFAQTQVLAFGKTADEIAEEGTPADVVPHKVMPGNRPSTSILATKLTPSVVGQLIALYEHQVFTEGVVWGIDSFDQWGVELGKTQAKALLPVLTDDGSPAEQSDSSTDALVRRYRAERGRSA</sequence>